<proteinExistence type="predicted"/>
<reference evidence="1 2" key="1">
    <citation type="submission" date="2021-01" db="EMBL/GenBank/DDBJ databases">
        <title>Identification of strong promoters based on the transcriptome of Brevibacillus choshinensis.</title>
        <authorList>
            <person name="Yao D."/>
            <person name="Zhang K."/>
            <person name="Wu J."/>
        </authorList>
    </citation>
    <scope>NUCLEOTIDE SEQUENCE [LARGE SCALE GENOMIC DNA]</scope>
    <source>
        <strain evidence="1 2">HPD31-SP3</strain>
    </source>
</reference>
<dbReference type="Proteomes" id="UP000596248">
    <property type="component" value="Chromosome"/>
</dbReference>
<gene>
    <name evidence="1" type="ORF">JNE38_05315</name>
</gene>
<keyword evidence="2" id="KW-1185">Reference proteome</keyword>
<accession>A0ABX7FSK1</accession>
<dbReference type="RefSeq" id="WP_203355574.1">
    <property type="nucleotide sequence ID" value="NZ_CP069127.1"/>
</dbReference>
<name>A0ABX7FSK1_BRECH</name>
<evidence type="ECO:0000313" key="2">
    <source>
        <dbReference type="Proteomes" id="UP000596248"/>
    </source>
</evidence>
<protein>
    <submittedName>
        <fullName evidence="1">Uncharacterized protein</fullName>
    </submittedName>
</protein>
<evidence type="ECO:0000313" key="1">
    <source>
        <dbReference type="EMBL" id="QRG68574.1"/>
    </source>
</evidence>
<sequence>MTGEIPVKVPIPARLLEIADQAERAAAMKAWWAAYAARYPDYKADRKDSQFVYMVKREGEKK</sequence>
<dbReference type="EMBL" id="CP069127">
    <property type="protein sequence ID" value="QRG68574.1"/>
    <property type="molecule type" value="Genomic_DNA"/>
</dbReference>
<organism evidence="1 2">
    <name type="scientific">Brevibacillus choshinensis</name>
    <dbReference type="NCBI Taxonomy" id="54911"/>
    <lineage>
        <taxon>Bacteria</taxon>
        <taxon>Bacillati</taxon>
        <taxon>Bacillota</taxon>
        <taxon>Bacilli</taxon>
        <taxon>Bacillales</taxon>
        <taxon>Paenibacillaceae</taxon>
        <taxon>Brevibacillus</taxon>
    </lineage>
</organism>